<comment type="caution">
    <text evidence="1">The sequence shown here is derived from an EMBL/GenBank/DDBJ whole genome shotgun (WGS) entry which is preliminary data.</text>
</comment>
<keyword evidence="2" id="KW-1185">Reference proteome</keyword>
<sequence length="80" mass="9530">MVKEVVSCIRKSTWNIRKCQSEERSLREECNSPKKSSTERMREILQCRKKLANGIADTSGEQDWRHLSHLRITGRRSWRQ</sequence>
<evidence type="ECO:0000313" key="2">
    <source>
        <dbReference type="Proteomes" id="UP000499080"/>
    </source>
</evidence>
<gene>
    <name evidence="1" type="ORF">AVEN_18995_1</name>
</gene>
<evidence type="ECO:0000313" key="1">
    <source>
        <dbReference type="EMBL" id="GBN73963.1"/>
    </source>
</evidence>
<reference evidence="1 2" key="1">
    <citation type="journal article" date="2019" name="Sci. Rep.">
        <title>Orb-weaving spider Araneus ventricosus genome elucidates the spidroin gene catalogue.</title>
        <authorList>
            <person name="Kono N."/>
            <person name="Nakamura H."/>
            <person name="Ohtoshi R."/>
            <person name="Moran D.A.P."/>
            <person name="Shinohara A."/>
            <person name="Yoshida Y."/>
            <person name="Fujiwara M."/>
            <person name="Mori M."/>
            <person name="Tomita M."/>
            <person name="Arakawa K."/>
        </authorList>
    </citation>
    <scope>NUCLEOTIDE SEQUENCE [LARGE SCALE GENOMIC DNA]</scope>
</reference>
<proteinExistence type="predicted"/>
<protein>
    <submittedName>
        <fullName evidence="1">Uncharacterized protein</fullName>
    </submittedName>
</protein>
<dbReference type="Proteomes" id="UP000499080">
    <property type="component" value="Unassembled WGS sequence"/>
</dbReference>
<organism evidence="1 2">
    <name type="scientific">Araneus ventricosus</name>
    <name type="common">Orbweaver spider</name>
    <name type="synonym">Epeira ventricosa</name>
    <dbReference type="NCBI Taxonomy" id="182803"/>
    <lineage>
        <taxon>Eukaryota</taxon>
        <taxon>Metazoa</taxon>
        <taxon>Ecdysozoa</taxon>
        <taxon>Arthropoda</taxon>
        <taxon>Chelicerata</taxon>
        <taxon>Arachnida</taxon>
        <taxon>Araneae</taxon>
        <taxon>Araneomorphae</taxon>
        <taxon>Entelegynae</taxon>
        <taxon>Araneoidea</taxon>
        <taxon>Araneidae</taxon>
        <taxon>Araneus</taxon>
    </lineage>
</organism>
<name>A0A4Y2RE43_ARAVE</name>
<accession>A0A4Y2RE43</accession>
<dbReference type="AlphaFoldDB" id="A0A4Y2RE43"/>
<dbReference type="EMBL" id="BGPR01016728">
    <property type="protein sequence ID" value="GBN73963.1"/>
    <property type="molecule type" value="Genomic_DNA"/>
</dbReference>